<dbReference type="InterPro" id="IPR036165">
    <property type="entry name" value="YefM-like_sf"/>
</dbReference>
<dbReference type="NCBIfam" id="TIGR01552">
    <property type="entry name" value="phd_fam"/>
    <property type="match status" value="1"/>
</dbReference>
<evidence type="ECO:0000256" key="1">
    <source>
        <dbReference type="ARBA" id="ARBA00009981"/>
    </source>
</evidence>
<evidence type="ECO:0000313" key="2">
    <source>
        <dbReference type="EMBL" id="GAH11091.1"/>
    </source>
</evidence>
<sequence length="89" mass="10419">MMNFLETIPASKAKTHFSELLKRIREHHESFAITRRGKIEGVLINIEEYESLIETLEILSDRELVESINQGLKDEKKGRLHSHEDVFQD</sequence>
<protein>
    <recommendedName>
        <fullName evidence="3">Antitoxin</fullName>
    </recommendedName>
</protein>
<dbReference type="SUPFAM" id="SSF143120">
    <property type="entry name" value="YefM-like"/>
    <property type="match status" value="1"/>
</dbReference>
<organism evidence="2">
    <name type="scientific">marine sediment metagenome</name>
    <dbReference type="NCBI Taxonomy" id="412755"/>
    <lineage>
        <taxon>unclassified sequences</taxon>
        <taxon>metagenomes</taxon>
        <taxon>ecological metagenomes</taxon>
    </lineage>
</organism>
<dbReference type="EMBL" id="BART01035114">
    <property type="protein sequence ID" value="GAH11091.1"/>
    <property type="molecule type" value="Genomic_DNA"/>
</dbReference>
<dbReference type="Pfam" id="PF02604">
    <property type="entry name" value="PhdYeFM_antitox"/>
    <property type="match status" value="1"/>
</dbReference>
<dbReference type="AlphaFoldDB" id="X1CRN7"/>
<dbReference type="PANTHER" id="PTHR33713">
    <property type="entry name" value="ANTITOXIN YAFN-RELATED"/>
    <property type="match status" value="1"/>
</dbReference>
<name>X1CRN7_9ZZZZ</name>
<accession>X1CRN7</accession>
<proteinExistence type="inferred from homology"/>
<dbReference type="InterPro" id="IPR051405">
    <property type="entry name" value="phD/YefM_antitoxin"/>
</dbReference>
<dbReference type="PANTHER" id="PTHR33713:SF6">
    <property type="entry name" value="ANTITOXIN YEFM"/>
    <property type="match status" value="1"/>
</dbReference>
<reference evidence="2" key="1">
    <citation type="journal article" date="2014" name="Front. Microbiol.">
        <title>High frequency of phylogenetically diverse reductive dehalogenase-homologous genes in deep subseafloor sedimentary metagenomes.</title>
        <authorList>
            <person name="Kawai M."/>
            <person name="Futagami T."/>
            <person name="Toyoda A."/>
            <person name="Takaki Y."/>
            <person name="Nishi S."/>
            <person name="Hori S."/>
            <person name="Arai W."/>
            <person name="Tsubouchi T."/>
            <person name="Morono Y."/>
            <person name="Uchiyama I."/>
            <person name="Ito T."/>
            <person name="Fujiyama A."/>
            <person name="Inagaki F."/>
            <person name="Takami H."/>
        </authorList>
    </citation>
    <scope>NUCLEOTIDE SEQUENCE</scope>
    <source>
        <strain evidence="2">Expedition CK06-06</strain>
    </source>
</reference>
<evidence type="ECO:0008006" key="3">
    <source>
        <dbReference type="Google" id="ProtNLM"/>
    </source>
</evidence>
<gene>
    <name evidence="2" type="ORF">S01H4_59768</name>
</gene>
<dbReference type="Gene3D" id="3.40.1620.10">
    <property type="entry name" value="YefM-like domain"/>
    <property type="match status" value="1"/>
</dbReference>
<dbReference type="InterPro" id="IPR006442">
    <property type="entry name" value="Antitoxin_Phd/YefM"/>
</dbReference>
<comment type="caution">
    <text evidence="2">The sequence shown here is derived from an EMBL/GenBank/DDBJ whole genome shotgun (WGS) entry which is preliminary data.</text>
</comment>
<comment type="similarity">
    <text evidence="1">Belongs to the phD/YefM antitoxin family.</text>
</comment>
<dbReference type="Gene3D" id="1.10.1220.170">
    <property type="match status" value="1"/>
</dbReference>